<dbReference type="AlphaFoldDB" id="A0A2Z2MGP3"/>
<dbReference type="GeneID" id="33332166"/>
<evidence type="ECO:0000256" key="4">
    <source>
        <dbReference type="ARBA" id="ARBA00022692"/>
    </source>
</evidence>
<keyword evidence="9" id="KW-1185">Reference proteome</keyword>
<dbReference type="KEGG" id="tgg:A3K92_06400"/>
<feature type="transmembrane region" description="Helical" evidence="7">
    <location>
        <begin position="38"/>
        <end position="61"/>
    </location>
</feature>
<accession>A0A2Z2MGP3</accession>
<name>A0A2Z2MGP3_THEGO</name>
<feature type="transmembrane region" description="Helical" evidence="7">
    <location>
        <begin position="73"/>
        <end position="94"/>
    </location>
</feature>
<proteinExistence type="inferred from homology"/>
<feature type="transmembrane region" description="Helical" evidence="7">
    <location>
        <begin position="182"/>
        <end position="201"/>
    </location>
</feature>
<dbReference type="RefSeq" id="WP_157722434.1">
    <property type="nucleotide sequence ID" value="NZ_CP014855.1"/>
</dbReference>
<evidence type="ECO:0000256" key="1">
    <source>
        <dbReference type="ARBA" id="ARBA00004651"/>
    </source>
</evidence>
<gene>
    <name evidence="8" type="ORF">A3K92_06400</name>
</gene>
<reference evidence="8 9" key="1">
    <citation type="submission" date="2016-03" db="EMBL/GenBank/DDBJ databases">
        <title>Complete genome sequence of Thermococcus gorgonarius.</title>
        <authorList>
            <person name="Oger P.M."/>
        </authorList>
    </citation>
    <scope>NUCLEOTIDE SEQUENCE [LARGE SCALE GENOMIC DNA]</scope>
    <source>
        <strain evidence="8 9">W-12</strain>
    </source>
</reference>
<evidence type="ECO:0000256" key="6">
    <source>
        <dbReference type="ARBA" id="ARBA00023136"/>
    </source>
</evidence>
<evidence type="ECO:0000313" key="8">
    <source>
        <dbReference type="EMBL" id="ASJ01138.1"/>
    </source>
</evidence>
<evidence type="ECO:0000256" key="3">
    <source>
        <dbReference type="ARBA" id="ARBA00022475"/>
    </source>
</evidence>
<evidence type="ECO:0000313" key="9">
    <source>
        <dbReference type="Proteomes" id="UP000250134"/>
    </source>
</evidence>
<keyword evidence="6 7" id="KW-0472">Membrane</keyword>
<dbReference type="GO" id="GO:0005886">
    <property type="term" value="C:plasma membrane"/>
    <property type="evidence" value="ECO:0007669"/>
    <property type="project" value="UniProtKB-SubCell"/>
</dbReference>
<dbReference type="PANTHER" id="PTHR39087">
    <property type="entry name" value="UPF0104 MEMBRANE PROTEIN MJ1595"/>
    <property type="match status" value="1"/>
</dbReference>
<dbReference type="Pfam" id="PF03706">
    <property type="entry name" value="LPG_synthase_TM"/>
    <property type="match status" value="1"/>
</dbReference>
<feature type="transmembrane region" description="Helical" evidence="7">
    <location>
        <begin position="213"/>
        <end position="235"/>
    </location>
</feature>
<protein>
    <submittedName>
        <fullName evidence="8">Uncharacterized protein</fullName>
    </submittedName>
</protein>
<keyword evidence="5 7" id="KW-1133">Transmembrane helix</keyword>
<feature type="transmembrane region" description="Helical" evidence="7">
    <location>
        <begin position="255"/>
        <end position="276"/>
    </location>
</feature>
<keyword evidence="3" id="KW-1003">Cell membrane</keyword>
<comment type="similarity">
    <text evidence="2">Belongs to the UPF0104 family.</text>
</comment>
<dbReference type="InterPro" id="IPR022791">
    <property type="entry name" value="L-PG_synthase/AglD"/>
</dbReference>
<organism evidence="8 9">
    <name type="scientific">Thermococcus gorgonarius</name>
    <dbReference type="NCBI Taxonomy" id="71997"/>
    <lineage>
        <taxon>Archaea</taxon>
        <taxon>Methanobacteriati</taxon>
        <taxon>Methanobacteriota</taxon>
        <taxon>Thermococci</taxon>
        <taxon>Thermococcales</taxon>
        <taxon>Thermococcaceae</taxon>
        <taxon>Thermococcus</taxon>
    </lineage>
</organism>
<evidence type="ECO:0000256" key="7">
    <source>
        <dbReference type="SAM" id="Phobius"/>
    </source>
</evidence>
<evidence type="ECO:0000256" key="5">
    <source>
        <dbReference type="ARBA" id="ARBA00022989"/>
    </source>
</evidence>
<keyword evidence="4 7" id="KW-0812">Transmembrane</keyword>
<evidence type="ECO:0000256" key="2">
    <source>
        <dbReference type="ARBA" id="ARBA00011061"/>
    </source>
</evidence>
<dbReference type="PANTHER" id="PTHR39087:SF2">
    <property type="entry name" value="UPF0104 MEMBRANE PROTEIN MJ1595"/>
    <property type="match status" value="1"/>
</dbReference>
<dbReference type="Proteomes" id="UP000250134">
    <property type="component" value="Chromosome"/>
</dbReference>
<dbReference type="OrthoDB" id="86200at2157"/>
<feature type="transmembrane region" description="Helical" evidence="7">
    <location>
        <begin position="126"/>
        <end position="145"/>
    </location>
</feature>
<comment type="subcellular location">
    <subcellularLocation>
        <location evidence="1">Cell membrane</location>
        <topology evidence="1">Multi-pass membrane protein</topology>
    </subcellularLocation>
</comment>
<dbReference type="EMBL" id="CP014855">
    <property type="protein sequence ID" value="ASJ01138.1"/>
    <property type="molecule type" value="Genomic_DNA"/>
</dbReference>
<feature type="transmembrane region" description="Helical" evidence="7">
    <location>
        <begin position="100"/>
        <end position="119"/>
    </location>
</feature>
<sequence>MRKRKVFSLLITLLIVLFFLYRIGDETGSSNFHFEEPWYLLVAFAAGIFAFLLYTASWYFILGHAGVSFKKLLLLNLMGSYVSISVNSALGTLIKCKYLGIGWVRSIGTSAMVAVFELLPGLFVLLLNGSWYAVPVVVLFLWAIFHEDSLYRVIAKPFELLRQEKFIEEFYSGWKLAKKGNLPAAFISTLVQVFFSSLALISTGRAFGWEFKLTSAFVAVLYSTVLGMIGTPGGVGGNELGIVLALDISGKAVGVAFLYKFLTQYVYIIPGAFVFYRVLSSQKSLLDE</sequence>